<evidence type="ECO:0000256" key="5">
    <source>
        <dbReference type="ARBA" id="ARBA00022984"/>
    </source>
</evidence>
<comment type="pathway">
    <text evidence="1 7">Cell wall biogenesis; peptidoglycan biosynthesis.</text>
</comment>
<feature type="active site" description="Nucleophile" evidence="7">
    <location>
        <position position="151"/>
    </location>
</feature>
<feature type="domain" description="L,D-TPase catalytic" evidence="8">
    <location>
        <begin position="1"/>
        <end position="175"/>
    </location>
</feature>
<evidence type="ECO:0000259" key="8">
    <source>
        <dbReference type="PROSITE" id="PS52029"/>
    </source>
</evidence>
<organism evidence="9 10">
    <name type="scientific">Methylopila turkensis</name>
    <dbReference type="NCBI Taxonomy" id="1437816"/>
    <lineage>
        <taxon>Bacteria</taxon>
        <taxon>Pseudomonadati</taxon>
        <taxon>Pseudomonadota</taxon>
        <taxon>Alphaproteobacteria</taxon>
        <taxon>Hyphomicrobiales</taxon>
        <taxon>Methylopilaceae</taxon>
        <taxon>Methylopila</taxon>
    </lineage>
</organism>
<dbReference type="GO" id="GO:0071555">
    <property type="term" value="P:cell wall organization"/>
    <property type="evidence" value="ECO:0007669"/>
    <property type="project" value="UniProtKB-UniRule"/>
</dbReference>
<dbReference type="GO" id="GO:0004180">
    <property type="term" value="F:carboxypeptidase activity"/>
    <property type="evidence" value="ECO:0007669"/>
    <property type="project" value="UniProtKB-ARBA"/>
</dbReference>
<dbReference type="InterPro" id="IPR038063">
    <property type="entry name" value="Transpep_catalytic_dom"/>
</dbReference>
<dbReference type="GO" id="GO:0016740">
    <property type="term" value="F:transferase activity"/>
    <property type="evidence" value="ECO:0007669"/>
    <property type="project" value="UniProtKB-KW"/>
</dbReference>
<reference evidence="9" key="2">
    <citation type="submission" date="2023-01" db="EMBL/GenBank/DDBJ databases">
        <authorList>
            <person name="Sun Q."/>
            <person name="Evtushenko L."/>
        </authorList>
    </citation>
    <scope>NUCLEOTIDE SEQUENCE</scope>
    <source>
        <strain evidence="9">VKM B-2748</strain>
    </source>
</reference>
<dbReference type="SUPFAM" id="SSF141523">
    <property type="entry name" value="L,D-transpeptidase catalytic domain-like"/>
    <property type="match status" value="1"/>
</dbReference>
<comment type="similarity">
    <text evidence="2">Belongs to the YkuD family.</text>
</comment>
<gene>
    <name evidence="9" type="ORF">GCM10008174_16510</name>
</gene>
<dbReference type="Pfam" id="PF03734">
    <property type="entry name" value="YkuD"/>
    <property type="match status" value="1"/>
</dbReference>
<name>A0A9W6JQ19_9HYPH</name>
<keyword evidence="6 7" id="KW-0961">Cell wall biogenesis/degradation</keyword>
<reference evidence="9" key="1">
    <citation type="journal article" date="2014" name="Int. J. Syst. Evol. Microbiol.">
        <title>Complete genome sequence of Corynebacterium casei LMG S-19264T (=DSM 44701T), isolated from a smear-ripened cheese.</title>
        <authorList>
            <consortium name="US DOE Joint Genome Institute (JGI-PGF)"/>
            <person name="Walter F."/>
            <person name="Albersmeier A."/>
            <person name="Kalinowski J."/>
            <person name="Ruckert C."/>
        </authorList>
    </citation>
    <scope>NUCLEOTIDE SEQUENCE</scope>
    <source>
        <strain evidence="9">VKM B-2748</strain>
    </source>
</reference>
<dbReference type="GO" id="GO:0009252">
    <property type="term" value="P:peptidoglycan biosynthetic process"/>
    <property type="evidence" value="ECO:0007669"/>
    <property type="project" value="UniProtKB-KW"/>
</dbReference>
<evidence type="ECO:0000256" key="1">
    <source>
        <dbReference type="ARBA" id="ARBA00004752"/>
    </source>
</evidence>
<dbReference type="PROSITE" id="PS52029">
    <property type="entry name" value="LD_TPASE"/>
    <property type="match status" value="1"/>
</dbReference>
<dbReference type="Proteomes" id="UP001143309">
    <property type="component" value="Unassembled WGS sequence"/>
</dbReference>
<keyword evidence="4 7" id="KW-0133">Cell shape</keyword>
<accession>A0A9W6JQ19</accession>
<feature type="active site" description="Proton donor/acceptor" evidence="7">
    <location>
        <position position="139"/>
    </location>
</feature>
<protein>
    <recommendedName>
        <fullName evidence="8">L,D-TPase catalytic domain-containing protein</fullName>
    </recommendedName>
</protein>
<evidence type="ECO:0000256" key="6">
    <source>
        <dbReference type="ARBA" id="ARBA00023316"/>
    </source>
</evidence>
<evidence type="ECO:0000313" key="9">
    <source>
        <dbReference type="EMBL" id="GLK79910.1"/>
    </source>
</evidence>
<evidence type="ECO:0000313" key="10">
    <source>
        <dbReference type="Proteomes" id="UP001143309"/>
    </source>
</evidence>
<keyword evidence="5 7" id="KW-0573">Peptidoglycan synthesis</keyword>
<dbReference type="AlphaFoldDB" id="A0A9W6JQ19"/>
<evidence type="ECO:0000256" key="3">
    <source>
        <dbReference type="ARBA" id="ARBA00022679"/>
    </source>
</evidence>
<evidence type="ECO:0000256" key="2">
    <source>
        <dbReference type="ARBA" id="ARBA00005992"/>
    </source>
</evidence>
<proteinExistence type="inferred from homology"/>
<evidence type="ECO:0000256" key="4">
    <source>
        <dbReference type="ARBA" id="ARBA00022960"/>
    </source>
</evidence>
<dbReference type="PANTHER" id="PTHR38589">
    <property type="entry name" value="BLR0621 PROTEIN"/>
    <property type="match status" value="1"/>
</dbReference>
<evidence type="ECO:0000256" key="7">
    <source>
        <dbReference type="PROSITE-ProRule" id="PRU01373"/>
    </source>
</evidence>
<dbReference type="InterPro" id="IPR005490">
    <property type="entry name" value="LD_TPept_cat_dom"/>
</dbReference>
<dbReference type="RefSeq" id="WP_271200393.1">
    <property type="nucleotide sequence ID" value="NZ_BSFL01000002.1"/>
</dbReference>
<sequence>MRHPLRIIAVRPLPGARARGRLAAGAFVLPCALGPAGVVVDKREGDGATPRGDLAVRRVFWRPDRGRRPSTAAPTRAIRPDDGWCDAVGHRLYNRLVRTPFAASHERMWRDDGLYDLVVELGWNDRPARQGRGSAIFLHAARPGFTPTAGCVAVAPGKLRRLIALMGPGTVLRVGAPPRPRRRQH</sequence>
<dbReference type="GO" id="GO:0008360">
    <property type="term" value="P:regulation of cell shape"/>
    <property type="evidence" value="ECO:0007669"/>
    <property type="project" value="UniProtKB-UniRule"/>
</dbReference>
<dbReference type="PANTHER" id="PTHR38589:SF1">
    <property type="entry name" value="BLR0621 PROTEIN"/>
    <property type="match status" value="1"/>
</dbReference>
<keyword evidence="3" id="KW-0808">Transferase</keyword>
<dbReference type="EMBL" id="BSFL01000002">
    <property type="protein sequence ID" value="GLK79910.1"/>
    <property type="molecule type" value="Genomic_DNA"/>
</dbReference>
<keyword evidence="10" id="KW-1185">Reference proteome</keyword>
<comment type="caution">
    <text evidence="9">The sequence shown here is derived from an EMBL/GenBank/DDBJ whole genome shotgun (WGS) entry which is preliminary data.</text>
</comment>